<dbReference type="RefSeq" id="WP_027850929.1">
    <property type="nucleotide sequence ID" value="NZ_BSOR01000079.1"/>
</dbReference>
<dbReference type="Pfam" id="PF09976">
    <property type="entry name" value="TPR_21"/>
    <property type="match status" value="1"/>
</dbReference>
<dbReference type="Proteomes" id="UP001156682">
    <property type="component" value="Unassembled WGS sequence"/>
</dbReference>
<comment type="similarity">
    <text evidence="7">Belongs to the YfgM family.</text>
</comment>
<evidence type="ECO:0000259" key="9">
    <source>
        <dbReference type="Pfam" id="PF09976"/>
    </source>
</evidence>
<evidence type="ECO:0000256" key="1">
    <source>
        <dbReference type="ARBA" id="ARBA00004401"/>
    </source>
</evidence>
<keyword evidence="4" id="KW-1133">Transmembrane helix</keyword>
<name>A0ABQ6A1V5_9GAMM</name>
<evidence type="ECO:0000256" key="7">
    <source>
        <dbReference type="ARBA" id="ARBA00024197"/>
    </source>
</evidence>
<dbReference type="SUPFAM" id="SSF48452">
    <property type="entry name" value="TPR-like"/>
    <property type="match status" value="1"/>
</dbReference>
<protein>
    <recommendedName>
        <fullName evidence="8">Ancillary SecYEG translocon subunit</fullName>
    </recommendedName>
</protein>
<comment type="caution">
    <text evidence="10">The sequence shown here is derived from an EMBL/GenBank/DDBJ whole genome shotgun (WGS) entry which is preliminary data.</text>
</comment>
<dbReference type="InterPro" id="IPR018704">
    <property type="entry name" value="SecYEG/CpoB_TPR"/>
</dbReference>
<evidence type="ECO:0000256" key="4">
    <source>
        <dbReference type="ARBA" id="ARBA00022989"/>
    </source>
</evidence>
<keyword evidence="3" id="KW-0812">Transmembrane</keyword>
<keyword evidence="11" id="KW-1185">Reference proteome</keyword>
<dbReference type="EMBL" id="BSOR01000079">
    <property type="protein sequence ID" value="GLR65250.1"/>
    <property type="molecule type" value="Genomic_DNA"/>
</dbReference>
<evidence type="ECO:0000313" key="10">
    <source>
        <dbReference type="EMBL" id="GLR65250.1"/>
    </source>
</evidence>
<dbReference type="PIRSF" id="PIRSF006170">
    <property type="entry name" value="YfgM"/>
    <property type="match status" value="1"/>
</dbReference>
<sequence length="214" mass="23530">MHSEEEQLESLKEWWNKNGKSLVVGVVVAVAGVGGWKGWESYQLSQAESASQLYTELNQVVLSDSGDQRQQQADELINRLTSEFEGSVYSDYARLFAARLAVERDALDEAQAHLRGALENTKVDAIELVVRLRLARILNSQEKVEEALSLLDVADAGGFTADFQSLRGDLLMLKGDALQAREAYQRALDASRATGDSTPLVEMKLDSLAAQEDA</sequence>
<dbReference type="PANTHER" id="PTHR38035">
    <property type="entry name" value="UPF0070 PROTEIN YFGM"/>
    <property type="match status" value="1"/>
</dbReference>
<keyword evidence="6" id="KW-0143">Chaperone</keyword>
<evidence type="ECO:0000256" key="3">
    <source>
        <dbReference type="ARBA" id="ARBA00022692"/>
    </source>
</evidence>
<dbReference type="Gene3D" id="1.25.40.10">
    <property type="entry name" value="Tetratricopeptide repeat domain"/>
    <property type="match status" value="1"/>
</dbReference>
<dbReference type="InterPro" id="IPR026039">
    <property type="entry name" value="YfgM"/>
</dbReference>
<dbReference type="InterPro" id="IPR011990">
    <property type="entry name" value="TPR-like_helical_dom_sf"/>
</dbReference>
<proteinExistence type="inferred from homology"/>
<evidence type="ECO:0000256" key="6">
    <source>
        <dbReference type="ARBA" id="ARBA00023186"/>
    </source>
</evidence>
<evidence type="ECO:0000313" key="11">
    <source>
        <dbReference type="Proteomes" id="UP001156682"/>
    </source>
</evidence>
<keyword evidence="2" id="KW-1003">Cell membrane</keyword>
<evidence type="ECO:0000256" key="5">
    <source>
        <dbReference type="ARBA" id="ARBA00023136"/>
    </source>
</evidence>
<gene>
    <name evidence="10" type="ORF">GCM10007878_26890</name>
</gene>
<reference evidence="11" key="1">
    <citation type="journal article" date="2019" name="Int. J. Syst. Evol. Microbiol.">
        <title>The Global Catalogue of Microorganisms (GCM) 10K type strain sequencing project: providing services to taxonomists for standard genome sequencing and annotation.</title>
        <authorList>
            <consortium name="The Broad Institute Genomics Platform"/>
            <consortium name="The Broad Institute Genome Sequencing Center for Infectious Disease"/>
            <person name="Wu L."/>
            <person name="Ma J."/>
        </authorList>
    </citation>
    <scope>NUCLEOTIDE SEQUENCE [LARGE SCALE GENOMIC DNA]</scope>
    <source>
        <strain evidence="11">NBRC 100033</strain>
    </source>
</reference>
<evidence type="ECO:0000256" key="2">
    <source>
        <dbReference type="ARBA" id="ARBA00022475"/>
    </source>
</evidence>
<evidence type="ECO:0000256" key="8">
    <source>
        <dbReference type="ARBA" id="ARBA00024235"/>
    </source>
</evidence>
<organism evidence="10 11">
    <name type="scientific">Marinospirillum insulare</name>
    <dbReference type="NCBI Taxonomy" id="217169"/>
    <lineage>
        <taxon>Bacteria</taxon>
        <taxon>Pseudomonadati</taxon>
        <taxon>Pseudomonadota</taxon>
        <taxon>Gammaproteobacteria</taxon>
        <taxon>Oceanospirillales</taxon>
        <taxon>Oceanospirillaceae</taxon>
        <taxon>Marinospirillum</taxon>
    </lineage>
</organism>
<dbReference type="PANTHER" id="PTHR38035:SF1">
    <property type="entry name" value="ANCILLARY SECYEG TRANSLOCON SUBUNIT"/>
    <property type="match status" value="1"/>
</dbReference>
<keyword evidence="5" id="KW-0472">Membrane</keyword>
<feature type="domain" description="Ancillary SecYEG translocon subunit/Cell division coordinator CpoB TPR" evidence="9">
    <location>
        <begin position="12"/>
        <end position="209"/>
    </location>
</feature>
<accession>A0ABQ6A1V5</accession>
<comment type="subcellular location">
    <subcellularLocation>
        <location evidence="1">Cell membrane</location>
        <topology evidence="1">Single-pass type II membrane protein</topology>
    </subcellularLocation>
</comment>